<dbReference type="PANTHER" id="PTHR11014">
    <property type="entry name" value="PEPTIDASE M20 FAMILY MEMBER"/>
    <property type="match status" value="1"/>
</dbReference>
<accession>A0A381ND23</accession>
<dbReference type="EMBL" id="UINC01000233">
    <property type="protein sequence ID" value="SUZ51688.1"/>
    <property type="molecule type" value="Genomic_DNA"/>
</dbReference>
<evidence type="ECO:0000313" key="3">
    <source>
        <dbReference type="EMBL" id="SUZ51688.1"/>
    </source>
</evidence>
<dbReference type="SUPFAM" id="SSF53187">
    <property type="entry name" value="Zn-dependent exopeptidases"/>
    <property type="match status" value="1"/>
</dbReference>
<dbReference type="InterPro" id="IPR017439">
    <property type="entry name" value="Amidohydrolase"/>
</dbReference>
<dbReference type="Gene3D" id="3.30.70.360">
    <property type="match status" value="1"/>
</dbReference>
<dbReference type="InterPro" id="IPR036264">
    <property type="entry name" value="Bact_exopeptidase_dim_dom"/>
</dbReference>
<evidence type="ECO:0000259" key="2">
    <source>
        <dbReference type="Pfam" id="PF07687"/>
    </source>
</evidence>
<dbReference type="Gene3D" id="3.40.630.10">
    <property type="entry name" value="Zn peptidases"/>
    <property type="match status" value="1"/>
</dbReference>
<dbReference type="InterPro" id="IPR011650">
    <property type="entry name" value="Peptidase_M20_dimer"/>
</dbReference>
<dbReference type="SUPFAM" id="SSF55031">
    <property type="entry name" value="Bacterial exopeptidase dimerisation domain"/>
    <property type="match status" value="1"/>
</dbReference>
<sequence length="415" mass="45767">MKRIILLLLTVSNFAFSQNLNDQIISIEDKLVSWRHDIHRNPELGNREFRTSKVIANHLKSLDIKVIENVGKTGVVGILNGNKPGKVVALRADMDALPIHERNNLEYKSINKGVMHACGHDTHIAILMATAEILSKNRNFPGTVKFIFQPSEEGPPKGEEGGARLMIKEGVLSNPDVDAIFGLHISSLLPMNKVYYKPRGFFASSSRLTIKIKGKQTHGGTPWFGVDPIVISAEIISALQTIISRQSNLTEEAAVLSIGQINGGNRFNIIPEEVTMIGTIRALSYEMRDSIKQKIHNLVDGISKSFGAESEVEIIDGADITYNDPNMMNQMLPSIKKSAGENNAVLTKAKTVAEDYAYYLNEVPGFLFVLGGYNSDSNKPPTPHHTADFTVDDRSMLLGVKVMTNLALDYLKSEQ</sequence>
<dbReference type="Pfam" id="PF07687">
    <property type="entry name" value="M20_dimer"/>
    <property type="match status" value="1"/>
</dbReference>
<dbReference type="InterPro" id="IPR002933">
    <property type="entry name" value="Peptidase_M20"/>
</dbReference>
<evidence type="ECO:0000256" key="1">
    <source>
        <dbReference type="ARBA" id="ARBA00022801"/>
    </source>
</evidence>
<dbReference type="AlphaFoldDB" id="A0A381ND23"/>
<dbReference type="GO" id="GO:0016787">
    <property type="term" value="F:hydrolase activity"/>
    <property type="evidence" value="ECO:0007669"/>
    <property type="project" value="UniProtKB-KW"/>
</dbReference>
<dbReference type="FunFam" id="3.30.70.360:FF:000001">
    <property type="entry name" value="N-acetyldiaminopimelate deacetylase"/>
    <property type="match status" value="1"/>
</dbReference>
<gene>
    <name evidence="3" type="ORF">METZ01_LOCUS4542</name>
</gene>
<reference evidence="3" key="1">
    <citation type="submission" date="2018-05" db="EMBL/GenBank/DDBJ databases">
        <authorList>
            <person name="Lanie J.A."/>
            <person name="Ng W.-L."/>
            <person name="Kazmierczak K.M."/>
            <person name="Andrzejewski T.M."/>
            <person name="Davidsen T.M."/>
            <person name="Wayne K.J."/>
            <person name="Tettelin H."/>
            <person name="Glass J.I."/>
            <person name="Rusch D."/>
            <person name="Podicherti R."/>
            <person name="Tsui H.-C.T."/>
            <person name="Winkler M.E."/>
        </authorList>
    </citation>
    <scope>NUCLEOTIDE SEQUENCE</scope>
</reference>
<proteinExistence type="predicted"/>
<dbReference type="NCBIfam" id="TIGR01891">
    <property type="entry name" value="amidohydrolases"/>
    <property type="match status" value="1"/>
</dbReference>
<name>A0A381ND23_9ZZZZ</name>
<feature type="domain" description="Peptidase M20 dimerisation" evidence="2">
    <location>
        <begin position="207"/>
        <end position="300"/>
    </location>
</feature>
<dbReference type="Pfam" id="PF01546">
    <property type="entry name" value="Peptidase_M20"/>
    <property type="match status" value="1"/>
</dbReference>
<dbReference type="PIRSF" id="PIRSF005962">
    <property type="entry name" value="Pept_M20D_amidohydro"/>
    <property type="match status" value="1"/>
</dbReference>
<dbReference type="PANTHER" id="PTHR11014:SF63">
    <property type="entry name" value="METALLOPEPTIDASE, PUTATIVE (AFU_ORTHOLOGUE AFUA_6G09600)-RELATED"/>
    <property type="match status" value="1"/>
</dbReference>
<keyword evidence="1" id="KW-0378">Hydrolase</keyword>
<organism evidence="3">
    <name type="scientific">marine metagenome</name>
    <dbReference type="NCBI Taxonomy" id="408172"/>
    <lineage>
        <taxon>unclassified sequences</taxon>
        <taxon>metagenomes</taxon>
        <taxon>ecological metagenomes</taxon>
    </lineage>
</organism>
<protein>
    <recommendedName>
        <fullName evidence="2">Peptidase M20 dimerisation domain-containing protein</fullName>
    </recommendedName>
</protein>